<keyword evidence="1" id="KW-0418">Kinase</keyword>
<evidence type="ECO:0000259" key="2">
    <source>
        <dbReference type="Pfam" id="PF13581"/>
    </source>
</evidence>
<dbReference type="Proteomes" id="UP001501427">
    <property type="component" value="Unassembled WGS sequence"/>
</dbReference>
<dbReference type="Gene3D" id="3.30.565.10">
    <property type="entry name" value="Histidine kinase-like ATPase, C-terminal domain"/>
    <property type="match status" value="1"/>
</dbReference>
<dbReference type="InterPro" id="IPR050267">
    <property type="entry name" value="Anti-sigma-factor_SerPK"/>
</dbReference>
<evidence type="ECO:0000313" key="5">
    <source>
        <dbReference type="Proteomes" id="UP000549343"/>
    </source>
</evidence>
<sequence length="132" mass="14667">MPAVMLAPEAPPLVLDPSDAAPGKARRYLTDRFRELGHADDYVGRLVVTELVTNSYKHVGSGHIIVRIFPDAREPLTVIEVWDESRALPVVQGEDDDAESGRGLLLMAQLVHDWGVRLLNEEGKITWARCAR</sequence>
<dbReference type="RefSeq" id="WP_184879363.1">
    <property type="nucleotide sequence ID" value="NZ_BAAAHD010000067.1"/>
</dbReference>
<accession>A0A7W7I854</accession>
<dbReference type="CDD" id="cd16936">
    <property type="entry name" value="HATPase_RsbW-like"/>
    <property type="match status" value="1"/>
</dbReference>
<dbReference type="Proteomes" id="UP000549343">
    <property type="component" value="Unassembled WGS sequence"/>
</dbReference>
<dbReference type="EMBL" id="JACHMV010000001">
    <property type="protein sequence ID" value="MBB4772169.1"/>
    <property type="molecule type" value="Genomic_DNA"/>
</dbReference>
<evidence type="ECO:0000313" key="6">
    <source>
        <dbReference type="Proteomes" id="UP001501427"/>
    </source>
</evidence>
<dbReference type="InterPro" id="IPR003594">
    <property type="entry name" value="HATPase_dom"/>
</dbReference>
<dbReference type="Pfam" id="PF13581">
    <property type="entry name" value="HATPase_c_2"/>
    <property type="match status" value="1"/>
</dbReference>
<dbReference type="SUPFAM" id="SSF55874">
    <property type="entry name" value="ATPase domain of HSP90 chaperone/DNA topoisomerase II/histidine kinase"/>
    <property type="match status" value="1"/>
</dbReference>
<feature type="domain" description="Histidine kinase/HSP90-like ATPase" evidence="2">
    <location>
        <begin position="25"/>
        <end position="128"/>
    </location>
</feature>
<evidence type="ECO:0000313" key="3">
    <source>
        <dbReference type="EMBL" id="GAA0589668.1"/>
    </source>
</evidence>
<dbReference type="AlphaFoldDB" id="A0A7W7I854"/>
<reference evidence="3" key="3">
    <citation type="submission" date="2023-12" db="EMBL/GenBank/DDBJ databases">
        <authorList>
            <person name="Sun Q."/>
            <person name="Inoue M."/>
        </authorList>
    </citation>
    <scope>NUCLEOTIDE SEQUENCE</scope>
    <source>
        <strain evidence="3">JCM 10667</strain>
    </source>
</reference>
<protein>
    <submittedName>
        <fullName evidence="4">Anti-sigma regulatory factor (Ser/Thr protein kinase)</fullName>
    </submittedName>
</protein>
<keyword evidence="6" id="KW-1185">Reference proteome</keyword>
<reference evidence="4 5" key="2">
    <citation type="submission" date="2020-08" db="EMBL/GenBank/DDBJ databases">
        <title>Sequencing the genomes of 1000 actinobacteria strains.</title>
        <authorList>
            <person name="Klenk H.-P."/>
        </authorList>
    </citation>
    <scope>NUCLEOTIDE SEQUENCE [LARGE SCALE GENOMIC DNA]</scope>
    <source>
        <strain evidence="4 5">DSM 44772</strain>
    </source>
</reference>
<comment type="caution">
    <text evidence="4">The sequence shown here is derived from an EMBL/GenBank/DDBJ whole genome shotgun (WGS) entry which is preliminary data.</text>
</comment>
<keyword evidence="1" id="KW-0808">Transferase</keyword>
<evidence type="ECO:0000256" key="1">
    <source>
        <dbReference type="ARBA" id="ARBA00022527"/>
    </source>
</evidence>
<dbReference type="EMBL" id="BAAAHD010000067">
    <property type="protein sequence ID" value="GAA0589668.1"/>
    <property type="molecule type" value="Genomic_DNA"/>
</dbReference>
<dbReference type="PANTHER" id="PTHR35526">
    <property type="entry name" value="ANTI-SIGMA-F FACTOR RSBW-RELATED"/>
    <property type="match status" value="1"/>
</dbReference>
<organism evidence="4 5">
    <name type="scientific">Actinomadura livida</name>
    <dbReference type="NCBI Taxonomy" id="79909"/>
    <lineage>
        <taxon>Bacteria</taxon>
        <taxon>Bacillati</taxon>
        <taxon>Actinomycetota</taxon>
        <taxon>Actinomycetes</taxon>
        <taxon>Streptosporangiales</taxon>
        <taxon>Thermomonosporaceae</taxon>
        <taxon>Actinomadura</taxon>
    </lineage>
</organism>
<gene>
    <name evidence="4" type="ORF">F4557_000587</name>
    <name evidence="3" type="ORF">GCM10009546_60170</name>
</gene>
<reference evidence="3 6" key="1">
    <citation type="journal article" date="2019" name="Int. J. Syst. Evol. Microbiol.">
        <title>The Global Catalogue of Microorganisms (GCM) 10K type strain sequencing project: providing services to taxonomists for standard genome sequencing and annotation.</title>
        <authorList>
            <consortium name="The Broad Institute Genomics Platform"/>
            <consortium name="The Broad Institute Genome Sequencing Center for Infectious Disease"/>
            <person name="Wu L."/>
            <person name="Ma J."/>
        </authorList>
    </citation>
    <scope>NUCLEOTIDE SEQUENCE [LARGE SCALE GENOMIC DNA]</scope>
    <source>
        <strain evidence="3 6">JCM 10667</strain>
    </source>
</reference>
<dbReference type="GO" id="GO:0004674">
    <property type="term" value="F:protein serine/threonine kinase activity"/>
    <property type="evidence" value="ECO:0007669"/>
    <property type="project" value="UniProtKB-KW"/>
</dbReference>
<keyword evidence="1" id="KW-0723">Serine/threonine-protein kinase</keyword>
<dbReference type="PANTHER" id="PTHR35526:SF3">
    <property type="entry name" value="ANTI-SIGMA-F FACTOR RSBW"/>
    <property type="match status" value="1"/>
</dbReference>
<name>A0A7W7I854_9ACTN</name>
<dbReference type="InterPro" id="IPR036890">
    <property type="entry name" value="HATPase_C_sf"/>
</dbReference>
<proteinExistence type="predicted"/>
<evidence type="ECO:0000313" key="4">
    <source>
        <dbReference type="EMBL" id="MBB4772169.1"/>
    </source>
</evidence>